<feature type="domain" description="Ribosomal RNA small subunit methyltransferase E PUA-like" evidence="14">
    <location>
        <begin position="26"/>
        <end position="68"/>
    </location>
</feature>
<dbReference type="Proteomes" id="UP000015347">
    <property type="component" value="Unassembled WGS sequence"/>
</dbReference>
<dbReference type="SUPFAM" id="SSF75217">
    <property type="entry name" value="alpha/beta knot"/>
    <property type="match status" value="1"/>
</dbReference>
<dbReference type="GO" id="GO:0070042">
    <property type="term" value="F:rRNA (uridine-N3-)-methyltransferase activity"/>
    <property type="evidence" value="ECO:0007669"/>
    <property type="project" value="TreeGrafter"/>
</dbReference>
<comment type="subcellular location">
    <subcellularLocation>
        <location evidence="1 12">Cytoplasm</location>
    </subcellularLocation>
</comment>
<evidence type="ECO:0000259" key="13">
    <source>
        <dbReference type="Pfam" id="PF04452"/>
    </source>
</evidence>
<keyword evidence="5 12" id="KW-0963">Cytoplasm</keyword>
<dbReference type="Pfam" id="PF04452">
    <property type="entry name" value="Methyltrans_RNA"/>
    <property type="match status" value="1"/>
</dbReference>
<evidence type="ECO:0000256" key="9">
    <source>
        <dbReference type="ARBA" id="ARBA00022691"/>
    </source>
</evidence>
<sequence>MVCLMEAKVRLFVDHPLGEGQPVPLSRAQAHYLFSVMRLGPGAPVALFNGRDGEWRAEVEEAGKKAGTLVCAEEIGPQVMPPDLWLLFAPVKKARTDFIVEKAVELGVRRILPVQTRFTNSERIRQDRLQAHAVEAAEQCGARFVPEVAALAKLDATLDAWPDERRLLFCDEAQAGPAALSDTLSGPGPWAVLIGPEGGFAPPERERLHRMEQARSIALGPRILRADTAAVAALTLWQAHLGDWT</sequence>
<dbReference type="GO" id="GO:0005737">
    <property type="term" value="C:cytoplasm"/>
    <property type="evidence" value="ECO:0007669"/>
    <property type="project" value="UniProtKB-SubCell"/>
</dbReference>
<evidence type="ECO:0000256" key="5">
    <source>
        <dbReference type="ARBA" id="ARBA00022490"/>
    </source>
</evidence>
<evidence type="ECO:0000313" key="16">
    <source>
        <dbReference type="Proteomes" id="UP000015347"/>
    </source>
</evidence>
<evidence type="ECO:0000256" key="4">
    <source>
        <dbReference type="ARBA" id="ARBA00013673"/>
    </source>
</evidence>
<name>S9QIW3_9RHOB</name>
<accession>S9QIW3</accession>
<proteinExistence type="inferred from homology"/>
<dbReference type="PANTHER" id="PTHR30027:SF3">
    <property type="entry name" value="16S RRNA (URACIL(1498)-N(3))-METHYLTRANSFERASE"/>
    <property type="match status" value="1"/>
</dbReference>
<reference evidence="16" key="1">
    <citation type="journal article" date="2014" name="Stand. Genomic Sci.">
        <title>Genome sequence of the exopolysaccharide-producing Salipiger mucosus type strain (DSM 16094(T)), a moderately halophilic member of the Roseobacter clade.</title>
        <authorList>
            <person name="Riedel T."/>
            <person name="Spring S."/>
            <person name="Fiebig A."/>
            <person name="Petersen J."/>
            <person name="Kyrpides N.C."/>
            <person name="Goker M."/>
            <person name="Klenk H.P."/>
        </authorList>
    </citation>
    <scope>NUCLEOTIDE SEQUENCE [LARGE SCALE GENOMIC DNA]</scope>
    <source>
        <strain evidence="16">DSM 16094</strain>
    </source>
</reference>
<evidence type="ECO:0000256" key="11">
    <source>
        <dbReference type="ARBA" id="ARBA00047944"/>
    </source>
</evidence>
<comment type="function">
    <text evidence="10 12">Specifically methylates the N3 position of the uracil ring of uridine 1498 (m3U1498) in 16S rRNA. Acts on the fully assembled 30S ribosomal subunit.</text>
</comment>
<comment type="catalytic activity">
    <reaction evidence="11 12">
        <text>uridine(1498) in 16S rRNA + S-adenosyl-L-methionine = N(3)-methyluridine(1498) in 16S rRNA + S-adenosyl-L-homocysteine + H(+)</text>
        <dbReference type="Rhea" id="RHEA:42920"/>
        <dbReference type="Rhea" id="RHEA-COMP:10283"/>
        <dbReference type="Rhea" id="RHEA-COMP:10284"/>
        <dbReference type="ChEBI" id="CHEBI:15378"/>
        <dbReference type="ChEBI" id="CHEBI:57856"/>
        <dbReference type="ChEBI" id="CHEBI:59789"/>
        <dbReference type="ChEBI" id="CHEBI:65315"/>
        <dbReference type="ChEBI" id="CHEBI:74502"/>
        <dbReference type="EC" id="2.1.1.193"/>
    </reaction>
</comment>
<keyword evidence="6 12" id="KW-0698">rRNA processing</keyword>
<dbReference type="NCBIfam" id="NF008696">
    <property type="entry name" value="PRK11713.3-5"/>
    <property type="match status" value="1"/>
</dbReference>
<feature type="domain" description="Ribosomal RNA small subunit methyltransferase E methyltransferase" evidence="13">
    <location>
        <begin position="83"/>
        <end position="238"/>
    </location>
</feature>
<dbReference type="PANTHER" id="PTHR30027">
    <property type="entry name" value="RIBOSOMAL RNA SMALL SUBUNIT METHYLTRANSFERASE E"/>
    <property type="match status" value="1"/>
</dbReference>
<dbReference type="Pfam" id="PF20260">
    <property type="entry name" value="PUA_4"/>
    <property type="match status" value="1"/>
</dbReference>
<dbReference type="EC" id="2.1.1.193" evidence="3 12"/>
<keyword evidence="16" id="KW-1185">Reference proteome</keyword>
<dbReference type="EMBL" id="APVH01000035">
    <property type="protein sequence ID" value="EPX79747.1"/>
    <property type="molecule type" value="Genomic_DNA"/>
</dbReference>
<organism evidence="15 16">
    <name type="scientific">Salipiger mucosus DSM 16094</name>
    <dbReference type="NCBI Taxonomy" id="1123237"/>
    <lineage>
        <taxon>Bacteria</taxon>
        <taxon>Pseudomonadati</taxon>
        <taxon>Pseudomonadota</taxon>
        <taxon>Alphaproteobacteria</taxon>
        <taxon>Rhodobacterales</taxon>
        <taxon>Roseobacteraceae</taxon>
        <taxon>Salipiger</taxon>
    </lineage>
</organism>
<dbReference type="AlphaFoldDB" id="S9QIW3"/>
<evidence type="ECO:0000256" key="8">
    <source>
        <dbReference type="ARBA" id="ARBA00022679"/>
    </source>
</evidence>
<dbReference type="STRING" id="1123237.Salmuc_05690"/>
<dbReference type="InterPro" id="IPR029028">
    <property type="entry name" value="Alpha/beta_knot_MTases"/>
</dbReference>
<dbReference type="HOGENOM" id="CLU_067442_4_0_5"/>
<protein>
    <recommendedName>
        <fullName evidence="4 12">Ribosomal RNA small subunit methyltransferase E</fullName>
        <ecNumber evidence="3 12">2.1.1.193</ecNumber>
    </recommendedName>
</protein>
<comment type="caution">
    <text evidence="15">The sequence shown here is derived from an EMBL/GenBank/DDBJ whole genome shotgun (WGS) entry which is preliminary data.</text>
</comment>
<dbReference type="InterPro" id="IPR046886">
    <property type="entry name" value="RsmE_MTase_dom"/>
</dbReference>
<evidence type="ECO:0000256" key="7">
    <source>
        <dbReference type="ARBA" id="ARBA00022603"/>
    </source>
</evidence>
<evidence type="ECO:0000259" key="14">
    <source>
        <dbReference type="Pfam" id="PF20260"/>
    </source>
</evidence>
<dbReference type="InterPro" id="IPR046887">
    <property type="entry name" value="RsmE_PUA-like"/>
</dbReference>
<dbReference type="eggNOG" id="COG1385">
    <property type="taxonomic scope" value="Bacteria"/>
</dbReference>
<dbReference type="GO" id="GO:0070475">
    <property type="term" value="P:rRNA base methylation"/>
    <property type="evidence" value="ECO:0007669"/>
    <property type="project" value="TreeGrafter"/>
</dbReference>
<dbReference type="InterPro" id="IPR029026">
    <property type="entry name" value="tRNA_m1G_MTases_N"/>
</dbReference>
<evidence type="ECO:0000256" key="6">
    <source>
        <dbReference type="ARBA" id="ARBA00022552"/>
    </source>
</evidence>
<evidence type="ECO:0000256" key="3">
    <source>
        <dbReference type="ARBA" id="ARBA00012328"/>
    </source>
</evidence>
<keyword evidence="7 12" id="KW-0489">Methyltransferase</keyword>
<dbReference type="CDD" id="cd18084">
    <property type="entry name" value="RsmE-like"/>
    <property type="match status" value="1"/>
</dbReference>
<comment type="similarity">
    <text evidence="2 12">Belongs to the RNA methyltransferase RsmE family.</text>
</comment>
<dbReference type="Gene3D" id="2.40.240.20">
    <property type="entry name" value="Hypothetical PUA domain-like, domain 1"/>
    <property type="match status" value="1"/>
</dbReference>
<dbReference type="Gene3D" id="3.40.1280.10">
    <property type="match status" value="1"/>
</dbReference>
<keyword evidence="8 12" id="KW-0808">Transferase</keyword>
<evidence type="ECO:0000256" key="2">
    <source>
        <dbReference type="ARBA" id="ARBA00005528"/>
    </source>
</evidence>
<evidence type="ECO:0000313" key="15">
    <source>
        <dbReference type="EMBL" id="EPX79747.1"/>
    </source>
</evidence>
<dbReference type="NCBIfam" id="TIGR00046">
    <property type="entry name" value="RsmE family RNA methyltransferase"/>
    <property type="match status" value="1"/>
</dbReference>
<dbReference type="InterPro" id="IPR015947">
    <property type="entry name" value="PUA-like_sf"/>
</dbReference>
<dbReference type="InterPro" id="IPR006700">
    <property type="entry name" value="RsmE"/>
</dbReference>
<dbReference type="PIRSF" id="PIRSF015601">
    <property type="entry name" value="MTase_slr0722"/>
    <property type="match status" value="1"/>
</dbReference>
<dbReference type="SUPFAM" id="SSF88697">
    <property type="entry name" value="PUA domain-like"/>
    <property type="match status" value="1"/>
</dbReference>
<gene>
    <name evidence="15" type="ORF">Salmuc_05690</name>
</gene>
<evidence type="ECO:0000256" key="10">
    <source>
        <dbReference type="ARBA" id="ARBA00025699"/>
    </source>
</evidence>
<evidence type="ECO:0000256" key="1">
    <source>
        <dbReference type="ARBA" id="ARBA00004496"/>
    </source>
</evidence>
<keyword evidence="9 12" id="KW-0949">S-adenosyl-L-methionine</keyword>
<evidence type="ECO:0000256" key="12">
    <source>
        <dbReference type="PIRNR" id="PIRNR015601"/>
    </source>
</evidence>